<feature type="domain" description="Exonuclease VII large subunit C-terminal" evidence="8">
    <location>
        <begin position="140"/>
        <end position="358"/>
    </location>
</feature>
<dbReference type="InterPro" id="IPR003753">
    <property type="entry name" value="Exonuc_VII_L"/>
</dbReference>
<keyword evidence="3 5" id="KW-0378">Hydrolase</keyword>
<evidence type="ECO:0000256" key="3">
    <source>
        <dbReference type="ARBA" id="ARBA00022801"/>
    </source>
</evidence>
<dbReference type="OrthoDB" id="9802795at2"/>
<feature type="domain" description="OB-fold nucleic acid binding" evidence="9">
    <location>
        <begin position="24"/>
        <end position="116"/>
    </location>
</feature>
<dbReference type="GO" id="GO:0008855">
    <property type="term" value="F:exodeoxyribonuclease VII activity"/>
    <property type="evidence" value="ECO:0007669"/>
    <property type="project" value="UniProtKB-UniRule"/>
</dbReference>
<dbReference type="PANTHER" id="PTHR30008:SF0">
    <property type="entry name" value="EXODEOXYRIBONUCLEASE 7 LARGE SUBUNIT"/>
    <property type="match status" value="1"/>
</dbReference>
<comment type="caution">
    <text evidence="10">The sequence shown here is derived from an EMBL/GenBank/DDBJ whole genome shotgun (WGS) entry which is preliminary data.</text>
</comment>
<comment type="subcellular location">
    <subcellularLocation>
        <location evidence="5 6">Cytoplasm</location>
    </subcellularLocation>
</comment>
<accession>A0A3P1SFA4</accession>
<dbReference type="NCBIfam" id="TIGR00237">
    <property type="entry name" value="xseA"/>
    <property type="match status" value="1"/>
</dbReference>
<keyword evidence="1 5" id="KW-0963">Cytoplasm</keyword>
<evidence type="ECO:0000256" key="1">
    <source>
        <dbReference type="ARBA" id="ARBA00022490"/>
    </source>
</evidence>
<evidence type="ECO:0000256" key="5">
    <source>
        <dbReference type="HAMAP-Rule" id="MF_00378"/>
    </source>
</evidence>
<evidence type="ECO:0000313" key="11">
    <source>
        <dbReference type="Proteomes" id="UP000280444"/>
    </source>
</evidence>
<dbReference type="EC" id="3.1.11.6" evidence="5"/>
<dbReference type="GO" id="GO:0009318">
    <property type="term" value="C:exodeoxyribonuclease VII complex"/>
    <property type="evidence" value="ECO:0007669"/>
    <property type="project" value="UniProtKB-UniRule"/>
</dbReference>
<dbReference type="InterPro" id="IPR020579">
    <property type="entry name" value="Exonuc_VII_lsu_C"/>
</dbReference>
<dbReference type="EMBL" id="RQZF01000003">
    <property type="protein sequence ID" value="RRC95714.1"/>
    <property type="molecule type" value="Genomic_DNA"/>
</dbReference>
<dbReference type="AlphaFoldDB" id="A0A3P1SFA4"/>
<dbReference type="InterPro" id="IPR025824">
    <property type="entry name" value="OB-fold_nuc-bd_dom"/>
</dbReference>
<organism evidence="10 11">
    <name type="scientific">Schaalia canis</name>
    <dbReference type="NCBI Taxonomy" id="100469"/>
    <lineage>
        <taxon>Bacteria</taxon>
        <taxon>Bacillati</taxon>
        <taxon>Actinomycetota</taxon>
        <taxon>Actinomycetes</taxon>
        <taxon>Actinomycetales</taxon>
        <taxon>Actinomycetaceae</taxon>
        <taxon>Schaalia</taxon>
    </lineage>
</organism>
<dbReference type="PANTHER" id="PTHR30008">
    <property type="entry name" value="EXODEOXYRIBONUCLEASE 7 LARGE SUBUNIT"/>
    <property type="match status" value="1"/>
</dbReference>
<dbReference type="Proteomes" id="UP000280444">
    <property type="component" value="Unassembled WGS sequence"/>
</dbReference>
<gene>
    <name evidence="5" type="primary">xseA</name>
    <name evidence="10" type="ORF">EII11_04350</name>
</gene>
<dbReference type="CDD" id="cd04489">
    <property type="entry name" value="ExoVII_LU_OBF"/>
    <property type="match status" value="1"/>
</dbReference>
<comment type="catalytic activity">
    <reaction evidence="5 6">
        <text>Exonucleolytic cleavage in either 5'- to 3'- or 3'- to 5'-direction to yield nucleoside 5'-phosphates.</text>
        <dbReference type="EC" id="3.1.11.6"/>
    </reaction>
</comment>
<protein>
    <recommendedName>
        <fullName evidence="5">Exodeoxyribonuclease 7 large subunit</fullName>
        <ecNumber evidence="5">3.1.11.6</ecNumber>
    </recommendedName>
    <alternativeName>
        <fullName evidence="5">Exodeoxyribonuclease VII large subunit</fullName>
        <shortName evidence="5">Exonuclease VII large subunit</shortName>
    </alternativeName>
</protein>
<evidence type="ECO:0000256" key="7">
    <source>
        <dbReference type="SAM" id="MobiDB-lite"/>
    </source>
</evidence>
<evidence type="ECO:0000259" key="9">
    <source>
        <dbReference type="Pfam" id="PF13742"/>
    </source>
</evidence>
<dbReference type="GO" id="GO:0003676">
    <property type="term" value="F:nucleic acid binding"/>
    <property type="evidence" value="ECO:0007669"/>
    <property type="project" value="InterPro"/>
</dbReference>
<reference evidence="10 11" key="1">
    <citation type="submission" date="2018-11" db="EMBL/GenBank/DDBJ databases">
        <title>Genomes From Bacteria Associated with the Canine Oral Cavity: a Test Case for Automated Genome-Based Taxonomic Assignment.</title>
        <authorList>
            <person name="Coil D.A."/>
            <person name="Jospin G."/>
            <person name="Darling A.E."/>
            <person name="Wallis C."/>
            <person name="Davis I.J."/>
            <person name="Harris S."/>
            <person name="Eisen J.A."/>
            <person name="Holcombe L.J."/>
            <person name="O'Flynn C."/>
        </authorList>
    </citation>
    <scope>NUCLEOTIDE SEQUENCE [LARGE SCALE GENOMIC DNA]</scope>
    <source>
        <strain evidence="10 11">OH770</strain>
    </source>
</reference>
<evidence type="ECO:0000313" key="10">
    <source>
        <dbReference type="EMBL" id="RRC95714.1"/>
    </source>
</evidence>
<keyword evidence="4 5" id="KW-0269">Exonuclease</keyword>
<feature type="region of interest" description="Disordered" evidence="7">
    <location>
        <begin position="1"/>
        <end position="21"/>
    </location>
</feature>
<keyword evidence="2 5" id="KW-0540">Nuclease</keyword>
<name>A0A3P1SFA4_9ACTO</name>
<evidence type="ECO:0000256" key="2">
    <source>
        <dbReference type="ARBA" id="ARBA00022722"/>
    </source>
</evidence>
<evidence type="ECO:0000256" key="6">
    <source>
        <dbReference type="RuleBase" id="RU004355"/>
    </source>
</evidence>
<dbReference type="GO" id="GO:0005737">
    <property type="term" value="C:cytoplasm"/>
    <property type="evidence" value="ECO:0007669"/>
    <property type="project" value="UniProtKB-SubCell"/>
</dbReference>
<sequence>MPPQGAPAPAARAADTTRENPWPLRRLSENIKIYVDKMSTLWVEGQVVEYKPRPGTRMAFFVLRDIETDMSMTVSTYPGVLDAAGPAFEEGARVVTRVKPVFWERRGTLNLRADEVHLQGIGDLLAHIEQLRRRLAAEGLFADERKVPLPFLPRVVGLVCGRNAKAKDDVIVNASARWPAVRFEIREVAVQGEHAVREVSAAMAELDAIDEVDVIVVARGGGSVEDLLPFSEEVLVRAAAAVRTPLVSAIGHEGDAPLLDLVADYRASTPTDAARRIVPDRAQELQGLDHAMSQARAALGRRLGREAEALTLLASRPVLTHPDAVVEGHRNLLTTLEMQLRQGVSAVVSRHSRELATAQATLTALSPQATLDRGYSLLRLPSGEVIRSSEQLSKGVLIEGILAQGRMVAQVVGSTPATPKQPPAS</sequence>
<dbReference type="Pfam" id="PF02601">
    <property type="entry name" value="Exonuc_VII_L"/>
    <property type="match status" value="1"/>
</dbReference>
<keyword evidence="11" id="KW-1185">Reference proteome</keyword>
<proteinExistence type="inferred from homology"/>
<dbReference type="Pfam" id="PF13742">
    <property type="entry name" value="tRNA_anti_2"/>
    <property type="match status" value="1"/>
</dbReference>
<evidence type="ECO:0000259" key="8">
    <source>
        <dbReference type="Pfam" id="PF02601"/>
    </source>
</evidence>
<evidence type="ECO:0000256" key="4">
    <source>
        <dbReference type="ARBA" id="ARBA00022839"/>
    </source>
</evidence>
<dbReference type="HAMAP" id="MF_00378">
    <property type="entry name" value="Exonuc_7_L"/>
    <property type="match status" value="1"/>
</dbReference>
<comment type="similarity">
    <text evidence="5 6">Belongs to the XseA family.</text>
</comment>
<dbReference type="RefSeq" id="WP_124869736.1">
    <property type="nucleotide sequence ID" value="NZ_RQZF01000003.1"/>
</dbReference>
<comment type="subunit">
    <text evidence="5">Heterooligomer composed of large and small subunits.</text>
</comment>
<dbReference type="GO" id="GO:0006308">
    <property type="term" value="P:DNA catabolic process"/>
    <property type="evidence" value="ECO:0007669"/>
    <property type="project" value="UniProtKB-UniRule"/>
</dbReference>
<comment type="function">
    <text evidence="5">Bidirectionally degrades single-stranded DNA into large acid-insoluble oligonucleotides, which are then degraded further into small acid-soluble oligonucleotides.</text>
</comment>